<gene>
    <name evidence="2" type="ORF">FDY95_11410</name>
</gene>
<dbReference type="OrthoDB" id="8595007at2"/>
<dbReference type="RefSeq" id="WP_138077858.1">
    <property type="nucleotide sequence ID" value="NZ_VAJM01000004.1"/>
</dbReference>
<evidence type="ECO:0000313" key="3">
    <source>
        <dbReference type="Proteomes" id="UP000305517"/>
    </source>
</evidence>
<evidence type="ECO:0000256" key="1">
    <source>
        <dbReference type="SAM" id="MobiDB-lite"/>
    </source>
</evidence>
<dbReference type="AlphaFoldDB" id="A0A5R8WRZ8"/>
<dbReference type="EMBL" id="VAJM01000004">
    <property type="protein sequence ID" value="TLM93223.1"/>
    <property type="molecule type" value="Genomic_DNA"/>
</dbReference>
<evidence type="ECO:0000313" key="2">
    <source>
        <dbReference type="EMBL" id="TLM93223.1"/>
    </source>
</evidence>
<feature type="compositionally biased region" description="Basic and acidic residues" evidence="1">
    <location>
        <begin position="17"/>
        <end position="26"/>
    </location>
</feature>
<reference evidence="2 3" key="1">
    <citation type="submission" date="2019-05" db="EMBL/GenBank/DDBJ databases">
        <title>Hymenobacter edaphi sp. nov., isolated from abandoned arsenic-contaminated farmland soil.</title>
        <authorList>
            <person name="Nie L."/>
        </authorList>
    </citation>
    <scope>NUCLEOTIDE SEQUENCE [LARGE SCALE GENOMIC DNA]</scope>
    <source>
        <strain evidence="2 3">1-3-3-8</strain>
    </source>
</reference>
<keyword evidence="3" id="KW-1185">Reference proteome</keyword>
<protein>
    <submittedName>
        <fullName evidence="2">Uncharacterized protein</fullName>
    </submittedName>
</protein>
<organism evidence="2 3">
    <name type="scientific">Hymenobacter jeollabukensis</name>
    <dbReference type="NCBI Taxonomy" id="2025313"/>
    <lineage>
        <taxon>Bacteria</taxon>
        <taxon>Pseudomonadati</taxon>
        <taxon>Bacteroidota</taxon>
        <taxon>Cytophagia</taxon>
        <taxon>Cytophagales</taxon>
        <taxon>Hymenobacteraceae</taxon>
        <taxon>Hymenobacter</taxon>
    </lineage>
</organism>
<proteinExistence type="predicted"/>
<feature type="compositionally biased region" description="Low complexity" evidence="1">
    <location>
        <begin position="45"/>
        <end position="84"/>
    </location>
</feature>
<accession>A0A5R8WRZ8</accession>
<name>A0A5R8WRZ8_9BACT</name>
<sequence length="84" mass="9031">MRTPAYAALDNRQYRRAEVQIDEQGHGRATVRTTSTGEQQDELARCTSCRPTSSASRPASAWPCRPSPSSRAAGSRTTAAPSPP</sequence>
<dbReference type="Proteomes" id="UP000305517">
    <property type="component" value="Unassembled WGS sequence"/>
</dbReference>
<comment type="caution">
    <text evidence="2">The sequence shown here is derived from an EMBL/GenBank/DDBJ whole genome shotgun (WGS) entry which is preliminary data.</text>
</comment>
<feature type="region of interest" description="Disordered" evidence="1">
    <location>
        <begin position="17"/>
        <end position="84"/>
    </location>
</feature>